<gene>
    <name evidence="6" type="ORF">IGS67_00015</name>
</gene>
<dbReference type="SMART" id="SM00382">
    <property type="entry name" value="AAA"/>
    <property type="match status" value="1"/>
</dbReference>
<dbReference type="SUPFAM" id="SSF52540">
    <property type="entry name" value="P-loop containing nucleoside triphosphate hydrolases"/>
    <property type="match status" value="1"/>
</dbReference>
<keyword evidence="4" id="KW-1278">Translocase</keyword>
<dbReference type="PANTHER" id="PTHR42794:SF1">
    <property type="entry name" value="HEMIN IMPORT ATP-BINDING PROTEIN HMUV"/>
    <property type="match status" value="1"/>
</dbReference>
<dbReference type="GO" id="GO:0005524">
    <property type="term" value="F:ATP binding"/>
    <property type="evidence" value="ECO:0007669"/>
    <property type="project" value="UniProtKB-KW"/>
</dbReference>
<keyword evidence="1" id="KW-0813">Transport</keyword>
<dbReference type="Gene3D" id="3.40.50.300">
    <property type="entry name" value="P-loop containing nucleotide triphosphate hydrolases"/>
    <property type="match status" value="1"/>
</dbReference>
<comment type="caution">
    <text evidence="6">The sequence shown here is derived from an EMBL/GenBank/DDBJ whole genome shotgun (WGS) entry which is preliminary data.</text>
</comment>
<evidence type="ECO:0000256" key="1">
    <source>
        <dbReference type="ARBA" id="ARBA00022448"/>
    </source>
</evidence>
<keyword evidence="3 6" id="KW-0067">ATP-binding</keyword>
<dbReference type="InterPro" id="IPR003593">
    <property type="entry name" value="AAA+_ATPase"/>
</dbReference>
<proteinExistence type="predicted"/>
<evidence type="ECO:0000256" key="2">
    <source>
        <dbReference type="ARBA" id="ARBA00022741"/>
    </source>
</evidence>
<dbReference type="EMBL" id="JACZDF010000001">
    <property type="protein sequence ID" value="MBD9697887.1"/>
    <property type="molecule type" value="Genomic_DNA"/>
</dbReference>
<evidence type="ECO:0000313" key="6">
    <source>
        <dbReference type="EMBL" id="MBD9697887.1"/>
    </source>
</evidence>
<dbReference type="PROSITE" id="PS00211">
    <property type="entry name" value="ABC_TRANSPORTER_1"/>
    <property type="match status" value="1"/>
</dbReference>
<dbReference type="InterPro" id="IPR017871">
    <property type="entry name" value="ABC_transporter-like_CS"/>
</dbReference>
<accession>A0ABR9DNK2</accession>
<dbReference type="Pfam" id="PF00005">
    <property type="entry name" value="ABC_tran"/>
    <property type="match status" value="1"/>
</dbReference>
<sequence length="269" mass="27985">MRRRARLPLRADAGTVLAAARGVDLARGGVQVLHDVSVEVRAGEVRALIGPNGAGKSSLLGVLTGDLEPTRGTVEAAGAPLAAWSTTELALRRAVMTQDVTLSFPFLVHEVVAMGRAPWRGTAAADDDDAVVAASMAATDVTHLAGRAFPTLSGGERARVALARVLAQRAQLLMLDEPTAALDLHHQEMVLALARDHARAGGAVVVVVHDVGLAAAYADRVTIVADGRVAGDGTPEEILTAARLSAVYEHPVEVLPHPRGGAPIILPRR</sequence>
<dbReference type="NCBIfam" id="NF010068">
    <property type="entry name" value="PRK13548.1"/>
    <property type="match status" value="1"/>
</dbReference>
<evidence type="ECO:0000256" key="4">
    <source>
        <dbReference type="ARBA" id="ARBA00022967"/>
    </source>
</evidence>
<evidence type="ECO:0000256" key="3">
    <source>
        <dbReference type="ARBA" id="ARBA00022840"/>
    </source>
</evidence>
<feature type="domain" description="ABC transporter" evidence="5">
    <location>
        <begin position="18"/>
        <end position="251"/>
    </location>
</feature>
<evidence type="ECO:0000259" key="5">
    <source>
        <dbReference type="PROSITE" id="PS50893"/>
    </source>
</evidence>
<evidence type="ECO:0000313" key="7">
    <source>
        <dbReference type="Proteomes" id="UP000642107"/>
    </source>
</evidence>
<dbReference type="InterPro" id="IPR027417">
    <property type="entry name" value="P-loop_NTPase"/>
</dbReference>
<organism evidence="6 7">
    <name type="scientific">Flavimobilis rhizosphaerae</name>
    <dbReference type="NCBI Taxonomy" id="2775421"/>
    <lineage>
        <taxon>Bacteria</taxon>
        <taxon>Bacillati</taxon>
        <taxon>Actinomycetota</taxon>
        <taxon>Actinomycetes</taxon>
        <taxon>Micrococcales</taxon>
        <taxon>Jonesiaceae</taxon>
        <taxon>Flavimobilis</taxon>
    </lineage>
</organism>
<dbReference type="PANTHER" id="PTHR42794">
    <property type="entry name" value="HEMIN IMPORT ATP-BINDING PROTEIN HMUV"/>
    <property type="match status" value="1"/>
</dbReference>
<protein>
    <submittedName>
        <fullName evidence="6">Heme ABC transporter ATP-binding protein</fullName>
    </submittedName>
</protein>
<dbReference type="CDD" id="cd03214">
    <property type="entry name" value="ABC_Iron-Siderophores_B12_Hemin"/>
    <property type="match status" value="1"/>
</dbReference>
<name>A0ABR9DNK2_9MICO</name>
<dbReference type="InterPro" id="IPR003439">
    <property type="entry name" value="ABC_transporter-like_ATP-bd"/>
</dbReference>
<dbReference type="Proteomes" id="UP000642107">
    <property type="component" value="Unassembled WGS sequence"/>
</dbReference>
<keyword evidence="2" id="KW-0547">Nucleotide-binding</keyword>
<reference evidence="6 7" key="1">
    <citation type="submission" date="2020-09" db="EMBL/GenBank/DDBJ databases">
        <title>Flavimobilis rhizosphaerae sp. nov., isolated from rhizosphere soil of Spartina alterniflora.</title>
        <authorList>
            <person name="Hanqin C."/>
        </authorList>
    </citation>
    <scope>NUCLEOTIDE SEQUENCE [LARGE SCALE GENOMIC DNA]</scope>
    <source>
        <strain evidence="6 7">GY 10621</strain>
    </source>
</reference>
<keyword evidence="7" id="KW-1185">Reference proteome</keyword>
<dbReference type="PROSITE" id="PS50893">
    <property type="entry name" value="ABC_TRANSPORTER_2"/>
    <property type="match status" value="1"/>
</dbReference>